<dbReference type="EMBL" id="VJZA01000026">
    <property type="protein sequence ID" value="TVT21467.1"/>
    <property type="molecule type" value="Genomic_DNA"/>
</dbReference>
<comment type="caution">
    <text evidence="1">The sequence shown here is derived from an EMBL/GenBank/DDBJ whole genome shotgun (WGS) entry which is preliminary data.</text>
</comment>
<proteinExistence type="predicted"/>
<protein>
    <recommendedName>
        <fullName evidence="3">CHAT domain-containing protein</fullName>
    </recommendedName>
</protein>
<dbReference type="OrthoDB" id="3206999at2"/>
<evidence type="ECO:0000313" key="2">
    <source>
        <dbReference type="Proteomes" id="UP000318578"/>
    </source>
</evidence>
<dbReference type="AlphaFoldDB" id="A0A558AB43"/>
<sequence length="64" mass="6902">MLYDQPVTVVDVSRLRIEDGELAYLSACSTMLSSAVALHAAVRQARDADPALPTRWAAHVHTGP</sequence>
<keyword evidence="2" id="KW-1185">Reference proteome</keyword>
<evidence type="ECO:0008006" key="3">
    <source>
        <dbReference type="Google" id="ProtNLM"/>
    </source>
</evidence>
<accession>A0A558AB43</accession>
<name>A0A558AB43_9PSEU</name>
<organism evidence="1 2">
    <name type="scientific">Amycolatopsis acidiphila</name>
    <dbReference type="NCBI Taxonomy" id="715473"/>
    <lineage>
        <taxon>Bacteria</taxon>
        <taxon>Bacillati</taxon>
        <taxon>Actinomycetota</taxon>
        <taxon>Actinomycetes</taxon>
        <taxon>Pseudonocardiales</taxon>
        <taxon>Pseudonocardiaceae</taxon>
        <taxon>Amycolatopsis</taxon>
    </lineage>
</organism>
<dbReference type="Proteomes" id="UP000318578">
    <property type="component" value="Unassembled WGS sequence"/>
</dbReference>
<gene>
    <name evidence="1" type="ORF">FNH06_16955</name>
</gene>
<reference evidence="1 2" key="1">
    <citation type="submission" date="2019-07" db="EMBL/GenBank/DDBJ databases">
        <title>New species of Amycolatopsis and Streptomyces.</title>
        <authorList>
            <person name="Duangmal K."/>
            <person name="Teo W.F.A."/>
            <person name="Lipun K."/>
        </authorList>
    </citation>
    <scope>NUCLEOTIDE SEQUENCE [LARGE SCALE GENOMIC DNA]</scope>
    <source>
        <strain evidence="1 2">JCM 30562</strain>
    </source>
</reference>
<evidence type="ECO:0000313" key="1">
    <source>
        <dbReference type="EMBL" id="TVT21467.1"/>
    </source>
</evidence>